<name>A0A3A5H203_9ACTN</name>
<gene>
    <name evidence="2" type="ORF">D4739_00420</name>
</gene>
<keyword evidence="1" id="KW-0812">Transmembrane</keyword>
<dbReference type="OrthoDB" id="677174at2"/>
<keyword evidence="3" id="KW-1185">Reference proteome</keyword>
<dbReference type="AlphaFoldDB" id="A0A3A5H203"/>
<sequence>MDMWDVVGWGGSALVVLSLLQARVLRFRVLNLIACGLLVAFNSALEVWPMVALNVVLCSVNAWFVTRLLRERHDSTAFEVLQVKPDDTYLLHVLEVHAADIARFQPDFDAAGLGSTSGCTVYLVQKGDETLGVVVLEIQGDTAEVRLDYVTRKYRDFSPGEFVWRRSGMLATRGVRHVLTSPRMVNAYYGNVGFRREGDSWVLDT</sequence>
<evidence type="ECO:0008006" key="4">
    <source>
        <dbReference type="Google" id="ProtNLM"/>
    </source>
</evidence>
<proteinExistence type="predicted"/>
<organism evidence="2 3">
    <name type="scientific">Nocardioides cavernaquae</name>
    <dbReference type="NCBI Taxonomy" id="2321396"/>
    <lineage>
        <taxon>Bacteria</taxon>
        <taxon>Bacillati</taxon>
        <taxon>Actinomycetota</taxon>
        <taxon>Actinomycetes</taxon>
        <taxon>Propionibacteriales</taxon>
        <taxon>Nocardioidaceae</taxon>
        <taxon>Nocardioides</taxon>
    </lineage>
</organism>
<feature type="transmembrane region" description="Helical" evidence="1">
    <location>
        <begin position="51"/>
        <end position="69"/>
    </location>
</feature>
<dbReference type="EMBL" id="QYRP01000002">
    <property type="protein sequence ID" value="RJS44856.1"/>
    <property type="molecule type" value="Genomic_DNA"/>
</dbReference>
<reference evidence="3" key="1">
    <citation type="submission" date="2018-09" db="EMBL/GenBank/DDBJ databases">
        <authorList>
            <person name="Zhu H."/>
        </authorList>
    </citation>
    <scope>NUCLEOTIDE SEQUENCE [LARGE SCALE GENOMIC DNA]</scope>
    <source>
        <strain evidence="3">K1W22B-1</strain>
    </source>
</reference>
<keyword evidence="1" id="KW-1133">Transmembrane helix</keyword>
<accession>A0A3A5H203</accession>
<feature type="transmembrane region" description="Helical" evidence="1">
    <location>
        <begin position="6"/>
        <end position="22"/>
    </location>
</feature>
<evidence type="ECO:0000256" key="1">
    <source>
        <dbReference type="SAM" id="Phobius"/>
    </source>
</evidence>
<keyword evidence="1" id="KW-0472">Membrane</keyword>
<evidence type="ECO:0000313" key="3">
    <source>
        <dbReference type="Proteomes" id="UP000276542"/>
    </source>
</evidence>
<dbReference type="Proteomes" id="UP000276542">
    <property type="component" value="Unassembled WGS sequence"/>
</dbReference>
<evidence type="ECO:0000313" key="2">
    <source>
        <dbReference type="EMBL" id="RJS44856.1"/>
    </source>
</evidence>
<comment type="caution">
    <text evidence="2">The sequence shown here is derived from an EMBL/GenBank/DDBJ whole genome shotgun (WGS) entry which is preliminary data.</text>
</comment>
<protein>
    <recommendedName>
        <fullName evidence="4">YgjV family protein</fullName>
    </recommendedName>
</protein>